<keyword evidence="2" id="KW-0812">Transmembrane</keyword>
<dbReference type="Pfam" id="PF10708">
    <property type="entry name" value="DUF2510"/>
    <property type="match status" value="1"/>
</dbReference>
<proteinExistence type="predicted"/>
<evidence type="ECO:0000256" key="2">
    <source>
        <dbReference type="SAM" id="Phobius"/>
    </source>
</evidence>
<dbReference type="InterPro" id="IPR018929">
    <property type="entry name" value="DUF2510"/>
</dbReference>
<protein>
    <submittedName>
        <fullName evidence="4">DUF2510 domain-containing protein</fullName>
    </submittedName>
</protein>
<keyword evidence="5" id="KW-1185">Reference proteome</keyword>
<keyword evidence="2" id="KW-1133">Transmembrane helix</keyword>
<evidence type="ECO:0000259" key="3">
    <source>
        <dbReference type="Pfam" id="PF10708"/>
    </source>
</evidence>
<dbReference type="RefSeq" id="WP_202957199.1">
    <property type="nucleotide sequence ID" value="NZ_JAPCID010000008.1"/>
</dbReference>
<feature type="region of interest" description="Disordered" evidence="1">
    <location>
        <begin position="58"/>
        <end position="118"/>
    </location>
</feature>
<organism evidence="4 5">
    <name type="scientific">Solirubrobacter deserti</name>
    <dbReference type="NCBI Taxonomy" id="2282478"/>
    <lineage>
        <taxon>Bacteria</taxon>
        <taxon>Bacillati</taxon>
        <taxon>Actinomycetota</taxon>
        <taxon>Thermoleophilia</taxon>
        <taxon>Solirubrobacterales</taxon>
        <taxon>Solirubrobacteraceae</taxon>
        <taxon>Solirubrobacter</taxon>
    </lineage>
</organism>
<comment type="caution">
    <text evidence="4">The sequence shown here is derived from an EMBL/GenBank/DDBJ whole genome shotgun (WGS) entry which is preliminary data.</text>
</comment>
<name>A0ABT4RF47_9ACTN</name>
<dbReference type="EMBL" id="JAPCID010000008">
    <property type="protein sequence ID" value="MDA0137137.1"/>
    <property type="molecule type" value="Genomic_DNA"/>
</dbReference>
<sequence length="145" mass="15713">MRWQWLVIATIALLGAAGGVYFGNREAPDEVGVAASLGLAGLGLGGLVGVLVSGWWKPPRKPPAAAEPSEPSTTTEFTAHAESEPEEAAPAAHEAALVDHPPPPPPPDSGEPGWYKDQEGVRRYWDGERWTEIVWRERRTRTKGR</sequence>
<accession>A0ABT4RF47</accession>
<reference evidence="4" key="1">
    <citation type="submission" date="2022-10" db="EMBL/GenBank/DDBJ databases">
        <title>The WGS of Solirubrobacter sp. CPCC 204708.</title>
        <authorList>
            <person name="Jiang Z."/>
        </authorList>
    </citation>
    <scope>NUCLEOTIDE SEQUENCE</scope>
    <source>
        <strain evidence="4">CPCC 204708</strain>
    </source>
</reference>
<evidence type="ECO:0000313" key="5">
    <source>
        <dbReference type="Proteomes" id="UP001147700"/>
    </source>
</evidence>
<evidence type="ECO:0000313" key="4">
    <source>
        <dbReference type="EMBL" id="MDA0137137.1"/>
    </source>
</evidence>
<feature type="compositionally biased region" description="Low complexity" evidence="1">
    <location>
        <begin position="63"/>
        <end position="80"/>
    </location>
</feature>
<feature type="domain" description="DUF2510" evidence="3">
    <location>
        <begin position="112"/>
        <end position="132"/>
    </location>
</feature>
<evidence type="ECO:0000256" key="1">
    <source>
        <dbReference type="SAM" id="MobiDB-lite"/>
    </source>
</evidence>
<gene>
    <name evidence="4" type="ORF">OJ962_06485</name>
</gene>
<keyword evidence="2" id="KW-0472">Membrane</keyword>
<dbReference type="Proteomes" id="UP001147700">
    <property type="component" value="Unassembled WGS sequence"/>
</dbReference>
<feature type="transmembrane region" description="Helical" evidence="2">
    <location>
        <begin position="34"/>
        <end position="56"/>
    </location>
</feature>
<feature type="compositionally biased region" description="Pro residues" evidence="1">
    <location>
        <begin position="100"/>
        <end position="109"/>
    </location>
</feature>